<comment type="caution">
    <text evidence="3">The sequence shown here is derived from an EMBL/GenBank/DDBJ whole genome shotgun (WGS) entry which is preliminary data.</text>
</comment>
<dbReference type="InterPro" id="IPR010499">
    <property type="entry name" value="AraC_E-bd"/>
</dbReference>
<keyword evidence="4" id="KW-1185">Reference proteome</keyword>
<keyword evidence="1" id="KW-0238">DNA-binding</keyword>
<dbReference type="InterPro" id="IPR009061">
    <property type="entry name" value="DNA-bd_dom_put_sf"/>
</dbReference>
<dbReference type="InterPro" id="IPR047057">
    <property type="entry name" value="MerR_fam"/>
</dbReference>
<dbReference type="EMBL" id="JAGGLL010000020">
    <property type="protein sequence ID" value="MBP2022830.1"/>
    <property type="molecule type" value="Genomic_DNA"/>
</dbReference>
<dbReference type="SMART" id="SM00871">
    <property type="entry name" value="AraC_E_bind"/>
    <property type="match status" value="1"/>
</dbReference>
<dbReference type="Pfam" id="PF06445">
    <property type="entry name" value="GyrI-like"/>
    <property type="match status" value="1"/>
</dbReference>
<dbReference type="Proteomes" id="UP001519308">
    <property type="component" value="Unassembled WGS sequence"/>
</dbReference>
<dbReference type="Gene3D" id="3.20.80.10">
    <property type="entry name" value="Regulatory factor, effector binding domain"/>
    <property type="match status" value="1"/>
</dbReference>
<dbReference type="SMART" id="SM00422">
    <property type="entry name" value="HTH_MERR"/>
    <property type="match status" value="1"/>
</dbReference>
<accession>A0ABS4K6B9</accession>
<evidence type="ECO:0000313" key="3">
    <source>
        <dbReference type="EMBL" id="MBP2022830.1"/>
    </source>
</evidence>
<proteinExistence type="predicted"/>
<dbReference type="PANTHER" id="PTHR30204">
    <property type="entry name" value="REDOX-CYCLING DRUG-SENSING TRANSCRIPTIONAL ACTIVATOR SOXR"/>
    <property type="match status" value="1"/>
</dbReference>
<feature type="domain" description="HTH merR-type" evidence="2">
    <location>
        <begin position="1"/>
        <end position="71"/>
    </location>
</feature>
<dbReference type="PROSITE" id="PS50937">
    <property type="entry name" value="HTH_MERR_2"/>
    <property type="match status" value="1"/>
</dbReference>
<dbReference type="SUPFAM" id="SSF46955">
    <property type="entry name" value="Putative DNA-binding domain"/>
    <property type="match status" value="1"/>
</dbReference>
<dbReference type="RefSeq" id="WP_021285397.1">
    <property type="nucleotide sequence ID" value="NZ_JAGGLL010000020.1"/>
</dbReference>
<dbReference type="Pfam" id="PF13411">
    <property type="entry name" value="MerR_1"/>
    <property type="match status" value="1"/>
</dbReference>
<dbReference type="InterPro" id="IPR029442">
    <property type="entry name" value="GyrI-like"/>
</dbReference>
<name>A0ABS4K6B9_9CLOT</name>
<evidence type="ECO:0000256" key="1">
    <source>
        <dbReference type="ARBA" id="ARBA00023125"/>
    </source>
</evidence>
<gene>
    <name evidence="3" type="ORF">J2Z44_002655</name>
</gene>
<dbReference type="InterPro" id="IPR000551">
    <property type="entry name" value="MerR-type_HTH_dom"/>
</dbReference>
<dbReference type="InterPro" id="IPR011256">
    <property type="entry name" value="Reg_factor_effector_dom_sf"/>
</dbReference>
<dbReference type="Gene3D" id="1.10.1660.10">
    <property type="match status" value="1"/>
</dbReference>
<dbReference type="PANTHER" id="PTHR30204:SF97">
    <property type="entry name" value="MERR FAMILY REGULATORY PROTEIN"/>
    <property type="match status" value="1"/>
</dbReference>
<sequence length="281" mass="32568">MFKIGEFSKLCGLSVDTLYHYEKLKILVPMTVDKLTGYRYYDASQIVIVNKILALKDAGFVLEEVANILNNGISVPMLIEMLESKAALLETTLANEYNRLERLHTNIFLIKNGGISHMNEISIKKVEPILVASIRKVFDKKDFDENLEKMWPTVNEYIDKKGVKRTIPCLMLYHSGWWDLRKWNVMYDEQNLDVEIAEPITKSFEGNEEVNVYELPRVEKMACIVHNGPFATIGKTFDILFEWIKHNNYLADGAVREIYHKGEWATENPDEYITELQIPIK</sequence>
<evidence type="ECO:0000259" key="2">
    <source>
        <dbReference type="PROSITE" id="PS50937"/>
    </source>
</evidence>
<protein>
    <submittedName>
        <fullName evidence="3">Effector-binding domain-containing protein</fullName>
    </submittedName>
</protein>
<reference evidence="3 4" key="1">
    <citation type="submission" date="2021-03" db="EMBL/GenBank/DDBJ databases">
        <title>Genomic Encyclopedia of Type Strains, Phase IV (KMG-IV): sequencing the most valuable type-strain genomes for metagenomic binning, comparative biology and taxonomic classification.</title>
        <authorList>
            <person name="Goeker M."/>
        </authorList>
    </citation>
    <scope>NUCLEOTIDE SEQUENCE [LARGE SCALE GENOMIC DNA]</scope>
    <source>
        <strain evidence="3 4">DSM 28650</strain>
    </source>
</reference>
<organism evidence="3 4">
    <name type="scientific">Clostridium punense</name>
    <dbReference type="NCBI Taxonomy" id="1054297"/>
    <lineage>
        <taxon>Bacteria</taxon>
        <taxon>Bacillati</taxon>
        <taxon>Bacillota</taxon>
        <taxon>Clostridia</taxon>
        <taxon>Eubacteriales</taxon>
        <taxon>Clostridiaceae</taxon>
        <taxon>Clostridium</taxon>
    </lineage>
</organism>
<dbReference type="SUPFAM" id="SSF55136">
    <property type="entry name" value="Probable bacterial effector-binding domain"/>
    <property type="match status" value="1"/>
</dbReference>
<evidence type="ECO:0000313" key="4">
    <source>
        <dbReference type="Proteomes" id="UP001519308"/>
    </source>
</evidence>